<keyword evidence="5 7" id="KW-1133">Transmembrane helix</keyword>
<organism evidence="8 9">
    <name type="scientific">Companilactobacillus bobalius DSM 19674</name>
    <dbReference type="NCBI Taxonomy" id="1423788"/>
    <lineage>
        <taxon>Bacteria</taxon>
        <taxon>Bacillati</taxon>
        <taxon>Bacillota</taxon>
        <taxon>Bacilli</taxon>
        <taxon>Lactobacillales</taxon>
        <taxon>Lactobacillaceae</taxon>
        <taxon>Companilactobacillus</taxon>
        <taxon>Companilactobacillus bobalius</taxon>
    </lineage>
</organism>
<sequence>MDLALSSIDTVALRLGPLRIRWYALIIVAGMLIGIWLASKEAPRRHLTTDDITDFMIWAVPFSLIGVRTYYVLFEWGYYKQHPNEIIALWEGGGAIYGGLIAGTIVLLIFSYRKKINPLDLLDVAIPGVLLGQSIGRWGNFVNQEAYGAITTNLNWLPEVFRKQMFISGSYRQPTFLFESMGTLLGFIIVILLRHRIKGLLRGEIFGFYLVWYGLLRFVIEGMRTDSLMVGSVRISQLLSLGLFITGLIFILYRRFGVRKIDLYNGAALHEN</sequence>
<feature type="transmembrane region" description="Helical" evidence="7">
    <location>
        <begin position="235"/>
        <end position="253"/>
    </location>
</feature>
<evidence type="ECO:0000256" key="4">
    <source>
        <dbReference type="ARBA" id="ARBA00022692"/>
    </source>
</evidence>
<keyword evidence="2 7" id="KW-1003">Cell membrane</keyword>
<accession>A0A0R1KN80</accession>
<feature type="transmembrane region" description="Helical" evidence="7">
    <location>
        <begin position="94"/>
        <end position="112"/>
    </location>
</feature>
<dbReference type="PANTHER" id="PTHR30589">
    <property type="entry name" value="PROLIPOPROTEIN DIACYLGLYCERYL TRANSFERASE"/>
    <property type="match status" value="1"/>
</dbReference>
<evidence type="ECO:0000313" key="8">
    <source>
        <dbReference type="EMBL" id="KRK84731.1"/>
    </source>
</evidence>
<protein>
    <recommendedName>
        <fullName evidence="7">Phosphatidylglycerol--prolipoprotein diacylglyceryl transferase</fullName>
        <ecNumber evidence="7">2.5.1.145</ecNumber>
    </recommendedName>
</protein>
<comment type="caution">
    <text evidence="8">The sequence shown here is derived from an EMBL/GenBank/DDBJ whole genome shotgun (WGS) entry which is preliminary data.</text>
</comment>
<comment type="pathway">
    <text evidence="7">Protein modification; lipoprotein biosynthesis (diacylglyceryl transfer).</text>
</comment>
<comment type="similarity">
    <text evidence="1 7">Belongs to the Lgt family.</text>
</comment>
<comment type="function">
    <text evidence="7">Catalyzes the transfer of the diacylglyceryl group from phosphatidylglycerol to the sulfhydryl group of the N-terminal cysteine of a prolipoprotein, the first step in the formation of mature lipoproteins.</text>
</comment>
<feature type="transmembrane region" description="Helical" evidence="7">
    <location>
        <begin position="175"/>
        <end position="193"/>
    </location>
</feature>
<evidence type="ECO:0000256" key="5">
    <source>
        <dbReference type="ARBA" id="ARBA00022989"/>
    </source>
</evidence>
<gene>
    <name evidence="7" type="primary">lgt</name>
    <name evidence="8" type="ORF">FC78_GL000013</name>
</gene>
<evidence type="ECO:0000256" key="6">
    <source>
        <dbReference type="ARBA" id="ARBA00023136"/>
    </source>
</evidence>
<dbReference type="EC" id="2.5.1.145" evidence="7"/>
<dbReference type="UniPathway" id="UPA00664"/>
<evidence type="ECO:0000256" key="3">
    <source>
        <dbReference type="ARBA" id="ARBA00022679"/>
    </source>
</evidence>
<dbReference type="EMBL" id="AZDY01000006">
    <property type="protein sequence ID" value="KRK84731.1"/>
    <property type="molecule type" value="Genomic_DNA"/>
</dbReference>
<feature type="binding site" evidence="7">
    <location>
        <position position="137"/>
    </location>
    <ligand>
        <name>a 1,2-diacyl-sn-glycero-3-phospho-(1'-sn-glycerol)</name>
        <dbReference type="ChEBI" id="CHEBI:64716"/>
    </ligand>
</feature>
<dbReference type="GO" id="GO:0005886">
    <property type="term" value="C:plasma membrane"/>
    <property type="evidence" value="ECO:0007669"/>
    <property type="project" value="UniProtKB-SubCell"/>
</dbReference>
<keyword evidence="9" id="KW-1185">Reference proteome</keyword>
<dbReference type="PATRIC" id="fig|1423788.3.peg.17"/>
<dbReference type="NCBIfam" id="TIGR00544">
    <property type="entry name" value="lgt"/>
    <property type="match status" value="1"/>
</dbReference>
<comment type="catalytic activity">
    <reaction evidence="7">
        <text>L-cysteinyl-[prolipoprotein] + a 1,2-diacyl-sn-glycero-3-phospho-(1'-sn-glycerol) = an S-1,2-diacyl-sn-glyceryl-L-cysteinyl-[prolipoprotein] + sn-glycerol 1-phosphate + H(+)</text>
        <dbReference type="Rhea" id="RHEA:56712"/>
        <dbReference type="Rhea" id="RHEA-COMP:14679"/>
        <dbReference type="Rhea" id="RHEA-COMP:14680"/>
        <dbReference type="ChEBI" id="CHEBI:15378"/>
        <dbReference type="ChEBI" id="CHEBI:29950"/>
        <dbReference type="ChEBI" id="CHEBI:57685"/>
        <dbReference type="ChEBI" id="CHEBI:64716"/>
        <dbReference type="ChEBI" id="CHEBI:140658"/>
        <dbReference type="EC" id="2.5.1.145"/>
    </reaction>
</comment>
<dbReference type="HAMAP" id="MF_01147">
    <property type="entry name" value="Lgt"/>
    <property type="match status" value="1"/>
</dbReference>
<dbReference type="PROSITE" id="PS01311">
    <property type="entry name" value="LGT"/>
    <property type="match status" value="1"/>
</dbReference>
<feature type="transmembrane region" description="Helical" evidence="7">
    <location>
        <begin position="205"/>
        <end position="223"/>
    </location>
</feature>
<name>A0A0R1KN80_9LACO</name>
<dbReference type="GO" id="GO:0008961">
    <property type="term" value="F:phosphatidylglycerol-prolipoprotein diacylglyceryl transferase activity"/>
    <property type="evidence" value="ECO:0007669"/>
    <property type="project" value="UniProtKB-UniRule"/>
</dbReference>
<dbReference type="GO" id="GO:0042158">
    <property type="term" value="P:lipoprotein biosynthetic process"/>
    <property type="evidence" value="ECO:0007669"/>
    <property type="project" value="UniProtKB-UniRule"/>
</dbReference>
<dbReference type="InterPro" id="IPR001640">
    <property type="entry name" value="Lgt"/>
</dbReference>
<dbReference type="AlphaFoldDB" id="A0A0R1KN80"/>
<dbReference type="Proteomes" id="UP000051515">
    <property type="component" value="Unassembled WGS sequence"/>
</dbReference>
<dbReference type="OrthoDB" id="871140at2"/>
<evidence type="ECO:0000256" key="7">
    <source>
        <dbReference type="HAMAP-Rule" id="MF_01147"/>
    </source>
</evidence>
<dbReference type="RefSeq" id="WP_033615027.1">
    <property type="nucleotide sequence ID" value="NZ_AZDY01000006.1"/>
</dbReference>
<evidence type="ECO:0000256" key="2">
    <source>
        <dbReference type="ARBA" id="ARBA00022475"/>
    </source>
</evidence>
<feature type="transmembrane region" description="Helical" evidence="7">
    <location>
        <begin position="55"/>
        <end position="74"/>
    </location>
</feature>
<evidence type="ECO:0000256" key="1">
    <source>
        <dbReference type="ARBA" id="ARBA00007150"/>
    </source>
</evidence>
<evidence type="ECO:0000313" key="9">
    <source>
        <dbReference type="Proteomes" id="UP000051515"/>
    </source>
</evidence>
<keyword evidence="4 7" id="KW-0812">Transmembrane</keyword>
<comment type="subcellular location">
    <subcellularLocation>
        <location evidence="7">Cell membrane</location>
        <topology evidence="7">Multi-pass membrane protein</topology>
    </subcellularLocation>
</comment>
<dbReference type="PANTHER" id="PTHR30589:SF0">
    <property type="entry name" value="PHOSPHATIDYLGLYCEROL--PROLIPOPROTEIN DIACYLGLYCERYL TRANSFERASE"/>
    <property type="match status" value="1"/>
</dbReference>
<dbReference type="Pfam" id="PF01790">
    <property type="entry name" value="LGT"/>
    <property type="match status" value="1"/>
</dbReference>
<dbReference type="STRING" id="1423788.FC78_GL000013"/>
<keyword evidence="3 7" id="KW-0808">Transferase</keyword>
<keyword evidence="6 7" id="KW-0472">Membrane</keyword>
<proteinExistence type="inferred from homology"/>
<feature type="transmembrane region" description="Helical" evidence="7">
    <location>
        <begin position="20"/>
        <end position="39"/>
    </location>
</feature>
<reference evidence="8 9" key="1">
    <citation type="journal article" date="2015" name="Genome Announc.">
        <title>Expanding the biotechnology potential of lactobacilli through comparative genomics of 213 strains and associated genera.</title>
        <authorList>
            <person name="Sun Z."/>
            <person name="Harris H.M."/>
            <person name="McCann A."/>
            <person name="Guo C."/>
            <person name="Argimon S."/>
            <person name="Zhang W."/>
            <person name="Yang X."/>
            <person name="Jeffery I.B."/>
            <person name="Cooney J.C."/>
            <person name="Kagawa T.F."/>
            <person name="Liu W."/>
            <person name="Song Y."/>
            <person name="Salvetti E."/>
            <person name="Wrobel A."/>
            <person name="Rasinkangas P."/>
            <person name="Parkhill J."/>
            <person name="Rea M.C."/>
            <person name="O'Sullivan O."/>
            <person name="Ritari J."/>
            <person name="Douillard F.P."/>
            <person name="Paul Ross R."/>
            <person name="Yang R."/>
            <person name="Briner A.E."/>
            <person name="Felis G.E."/>
            <person name="de Vos W.M."/>
            <person name="Barrangou R."/>
            <person name="Klaenhammer T.R."/>
            <person name="Caufield P.W."/>
            <person name="Cui Y."/>
            <person name="Zhang H."/>
            <person name="O'Toole P.W."/>
        </authorList>
    </citation>
    <scope>NUCLEOTIDE SEQUENCE [LARGE SCALE GENOMIC DNA]</scope>
    <source>
        <strain evidence="8 9">DSM 19674</strain>
    </source>
</reference>